<evidence type="ECO:0000313" key="9">
    <source>
        <dbReference type="Proteomes" id="UP001301152"/>
    </source>
</evidence>
<dbReference type="PROSITE" id="PS50850">
    <property type="entry name" value="MFS"/>
    <property type="match status" value="1"/>
</dbReference>
<feature type="transmembrane region" description="Helical" evidence="6">
    <location>
        <begin position="134"/>
        <end position="154"/>
    </location>
</feature>
<feature type="transmembrane region" description="Helical" evidence="6">
    <location>
        <begin position="431"/>
        <end position="449"/>
    </location>
</feature>
<dbReference type="Gene3D" id="1.20.1250.20">
    <property type="entry name" value="MFS general substrate transporter like domains"/>
    <property type="match status" value="1"/>
</dbReference>
<dbReference type="InterPro" id="IPR020846">
    <property type="entry name" value="MFS_dom"/>
</dbReference>
<feature type="transmembrane region" description="Helical" evidence="6">
    <location>
        <begin position="330"/>
        <end position="349"/>
    </location>
</feature>
<name>A0ABT3QCJ5_9PROT</name>
<gene>
    <name evidence="8" type="ORF">OQ497_03505</name>
</gene>
<feature type="transmembrane region" description="Helical" evidence="6">
    <location>
        <begin position="355"/>
        <end position="381"/>
    </location>
</feature>
<dbReference type="RefSeq" id="WP_242005348.1">
    <property type="nucleotide sequence ID" value="NZ_JAPIUZ010000001.1"/>
</dbReference>
<evidence type="ECO:0000256" key="4">
    <source>
        <dbReference type="ARBA" id="ARBA00022989"/>
    </source>
</evidence>
<feature type="domain" description="Major facilitator superfamily (MFS) profile" evidence="7">
    <location>
        <begin position="11"/>
        <end position="459"/>
    </location>
</feature>
<keyword evidence="3 6" id="KW-0812">Transmembrane</keyword>
<dbReference type="PANTHER" id="PTHR42718">
    <property type="entry name" value="MAJOR FACILITATOR SUPERFAMILY MULTIDRUG TRANSPORTER MFSC"/>
    <property type="match status" value="1"/>
</dbReference>
<evidence type="ECO:0000256" key="3">
    <source>
        <dbReference type="ARBA" id="ARBA00022692"/>
    </source>
</evidence>
<organism evidence="8 9">
    <name type="scientific">Acetobacter thailandicus</name>
    <dbReference type="NCBI Taxonomy" id="1502842"/>
    <lineage>
        <taxon>Bacteria</taxon>
        <taxon>Pseudomonadati</taxon>
        <taxon>Pseudomonadota</taxon>
        <taxon>Alphaproteobacteria</taxon>
        <taxon>Acetobacterales</taxon>
        <taxon>Acetobacteraceae</taxon>
        <taxon>Acetobacter</taxon>
    </lineage>
</organism>
<feature type="transmembrane region" description="Helical" evidence="6">
    <location>
        <begin position="46"/>
        <end position="65"/>
    </location>
</feature>
<protein>
    <submittedName>
        <fullName evidence="8">MFS transporter</fullName>
    </submittedName>
</protein>
<evidence type="ECO:0000313" key="8">
    <source>
        <dbReference type="EMBL" id="MCX2563033.1"/>
    </source>
</evidence>
<dbReference type="EMBL" id="JAPIUZ010000001">
    <property type="protein sequence ID" value="MCX2563033.1"/>
    <property type="molecule type" value="Genomic_DNA"/>
</dbReference>
<dbReference type="PANTHER" id="PTHR42718:SF9">
    <property type="entry name" value="MAJOR FACILITATOR SUPERFAMILY MULTIDRUG TRANSPORTER MFSC"/>
    <property type="match status" value="1"/>
</dbReference>
<dbReference type="CDD" id="cd17321">
    <property type="entry name" value="MFS_MMR_MDR_like"/>
    <property type="match status" value="1"/>
</dbReference>
<keyword evidence="2" id="KW-0813">Transport</keyword>
<evidence type="ECO:0000256" key="1">
    <source>
        <dbReference type="ARBA" id="ARBA00004141"/>
    </source>
</evidence>
<comment type="subcellular location">
    <subcellularLocation>
        <location evidence="1">Membrane</location>
        <topology evidence="1">Multi-pass membrane protein</topology>
    </subcellularLocation>
</comment>
<dbReference type="Proteomes" id="UP001301152">
    <property type="component" value="Unassembled WGS sequence"/>
</dbReference>
<keyword evidence="9" id="KW-1185">Reference proteome</keyword>
<dbReference type="Pfam" id="PF07690">
    <property type="entry name" value="MFS_1"/>
    <property type="match status" value="1"/>
</dbReference>
<dbReference type="SUPFAM" id="SSF103473">
    <property type="entry name" value="MFS general substrate transporter"/>
    <property type="match status" value="1"/>
</dbReference>
<evidence type="ECO:0000259" key="7">
    <source>
        <dbReference type="PROSITE" id="PS50850"/>
    </source>
</evidence>
<feature type="transmembrane region" description="Helical" evidence="6">
    <location>
        <begin position="264"/>
        <end position="290"/>
    </location>
</feature>
<dbReference type="PRINTS" id="PR01036">
    <property type="entry name" value="TCRTETB"/>
</dbReference>
<reference evidence="8 9" key="1">
    <citation type="submission" date="2022-11" db="EMBL/GenBank/DDBJ databases">
        <title>Genome sequencing of Acetobacter type strain.</title>
        <authorList>
            <person name="Heo J."/>
            <person name="Lee D."/>
            <person name="Han B.-H."/>
            <person name="Hong S.-B."/>
            <person name="Kwon S.-W."/>
        </authorList>
    </citation>
    <scope>NUCLEOTIDE SEQUENCE [LARGE SCALE GENOMIC DNA]</scope>
    <source>
        <strain evidence="8 9">KACC 21253</strain>
    </source>
</reference>
<dbReference type="Gene3D" id="1.20.1720.10">
    <property type="entry name" value="Multidrug resistance protein D"/>
    <property type="match status" value="1"/>
</dbReference>
<feature type="transmembrane region" description="Helical" evidence="6">
    <location>
        <begin position="231"/>
        <end position="252"/>
    </location>
</feature>
<dbReference type="InterPro" id="IPR036259">
    <property type="entry name" value="MFS_trans_sf"/>
</dbReference>
<keyword evidence="5 6" id="KW-0472">Membrane</keyword>
<proteinExistence type="predicted"/>
<feature type="transmembrane region" description="Helical" evidence="6">
    <location>
        <begin position="302"/>
        <end position="323"/>
    </location>
</feature>
<accession>A0ABT3QCJ5</accession>
<comment type="caution">
    <text evidence="8">The sequence shown here is derived from an EMBL/GenBank/DDBJ whole genome shotgun (WGS) entry which is preliminary data.</text>
</comment>
<evidence type="ECO:0000256" key="5">
    <source>
        <dbReference type="ARBA" id="ARBA00023136"/>
    </source>
</evidence>
<evidence type="ECO:0000256" key="6">
    <source>
        <dbReference type="SAM" id="Phobius"/>
    </source>
</evidence>
<sequence>MDLSASRKTAAMLICCLGVLVAQVDTTAVNVALPSIAQQLHASTSQLQWVVDAYLLVLASLLMLSGSLGDRLGRKRVLVTGLVIFGGASGLCALASSVWPLIMMCGLQAVGGSTLAPVALSIISNIYPDRSERAFAIGIWGAVVGVGMGLGPIIGGSMVALYSWRGIFVLNLPIIAITVPLVLYLVPESKATPPRKIDIPGQALAITFMASITFAIIKIGSLGLSTSSVEVATVLAVISGVAFFVVESRVPVPLLELRFFRSPVFSMATLIGFLEFFSYAGFVFVANLYLQDNLKLAPLKAGFLMVPLAVVNAVCAPISGWAVGKWGARALMLAGAIALLGAAILLILMSFNSSLLQFIVASMLVGLAIGLANAPVTTLAVSGMPLSRAGVAGATASTARQLGQSLGVAVLGATLNARLHAGLPFISAASTGWYSILAFAGVMAAAGWLSGTHWAQEKANAIIQAE</sequence>
<feature type="transmembrane region" description="Helical" evidence="6">
    <location>
        <begin position="77"/>
        <end position="102"/>
    </location>
</feature>
<keyword evidence="4 6" id="KW-1133">Transmembrane helix</keyword>
<evidence type="ECO:0000256" key="2">
    <source>
        <dbReference type="ARBA" id="ARBA00022448"/>
    </source>
</evidence>
<dbReference type="InterPro" id="IPR011701">
    <property type="entry name" value="MFS"/>
</dbReference>
<feature type="transmembrane region" description="Helical" evidence="6">
    <location>
        <begin position="199"/>
        <end position="219"/>
    </location>
</feature>
<feature type="transmembrane region" description="Helical" evidence="6">
    <location>
        <begin position="166"/>
        <end position="187"/>
    </location>
</feature>